<organism evidence="10 11">
    <name type="scientific">Acidaminococcus fermentans</name>
    <dbReference type="NCBI Taxonomy" id="905"/>
    <lineage>
        <taxon>Bacteria</taxon>
        <taxon>Bacillati</taxon>
        <taxon>Bacillota</taxon>
        <taxon>Negativicutes</taxon>
        <taxon>Acidaminococcales</taxon>
        <taxon>Acidaminococcaceae</taxon>
        <taxon>Acidaminococcus</taxon>
    </lineage>
</organism>
<dbReference type="Proteomes" id="UP000182379">
    <property type="component" value="Unassembled WGS sequence"/>
</dbReference>
<dbReference type="GO" id="GO:0030409">
    <property type="term" value="F:glutamate formimidoyltransferase activity"/>
    <property type="evidence" value="ECO:0007669"/>
    <property type="project" value="UniProtKB-EC"/>
</dbReference>
<dbReference type="NCBIfam" id="TIGR02024">
    <property type="entry name" value="FtcD"/>
    <property type="match status" value="1"/>
</dbReference>
<evidence type="ECO:0000256" key="3">
    <source>
        <dbReference type="ARBA" id="ARBA00012252"/>
    </source>
</evidence>
<dbReference type="InterPro" id="IPR051623">
    <property type="entry name" value="FTCD"/>
</dbReference>
<dbReference type="InterPro" id="IPR012886">
    <property type="entry name" value="Formiminotransferase_N"/>
</dbReference>
<evidence type="ECO:0000313" key="11">
    <source>
        <dbReference type="Proteomes" id="UP000182379"/>
    </source>
</evidence>
<evidence type="ECO:0000259" key="9">
    <source>
        <dbReference type="SMART" id="SM01222"/>
    </source>
</evidence>
<protein>
    <recommendedName>
        <fullName evidence="3">glutamate formimidoyltransferase</fullName>
        <ecNumber evidence="3">2.1.2.5</ecNumber>
    </recommendedName>
</protein>
<dbReference type="InterPro" id="IPR037064">
    <property type="entry name" value="Formiminotransferase_N_sf"/>
</dbReference>
<dbReference type="SMART" id="SM01222">
    <property type="entry name" value="FTCD_N"/>
    <property type="match status" value="1"/>
</dbReference>
<name>A0A1H2VKZ4_ACIFE</name>
<dbReference type="Pfam" id="PF02971">
    <property type="entry name" value="FTCD"/>
    <property type="match status" value="1"/>
</dbReference>
<dbReference type="EC" id="2.1.2.5" evidence="3"/>
<gene>
    <name evidence="10" type="ORF">SAMN05216495_10481</name>
</gene>
<evidence type="ECO:0000313" key="10">
    <source>
        <dbReference type="EMBL" id="SDW68983.1"/>
    </source>
</evidence>
<reference evidence="10 11" key="1">
    <citation type="submission" date="2016-10" db="EMBL/GenBank/DDBJ databases">
        <authorList>
            <person name="Varghese N."/>
            <person name="Submissions S."/>
        </authorList>
    </citation>
    <scope>NUCLEOTIDE SEQUENCE [LARGE SCALE GENOMIC DNA]</scope>
    <source>
        <strain evidence="10 11">WCC6</strain>
    </source>
</reference>
<keyword evidence="7" id="KW-0290">Folate-binding</keyword>
<dbReference type="Gene3D" id="3.30.70.670">
    <property type="entry name" value="Formiminotransferase, C-terminal subdomain"/>
    <property type="match status" value="1"/>
</dbReference>
<keyword evidence="6" id="KW-0369">Histidine metabolism</keyword>
<dbReference type="RefSeq" id="WP_074705202.1">
    <property type="nucleotide sequence ID" value="NZ_CBCSNF010000295.1"/>
</dbReference>
<dbReference type="InterPro" id="IPR022384">
    <property type="entry name" value="FormiminoTrfase_cat_dom_sf"/>
</dbReference>
<comment type="caution">
    <text evidence="10">The sequence shown here is derived from an EMBL/GenBank/DDBJ whole genome shotgun (WGS) entry which is preliminary data.</text>
</comment>
<dbReference type="GO" id="GO:0005737">
    <property type="term" value="C:cytoplasm"/>
    <property type="evidence" value="ECO:0007669"/>
    <property type="project" value="UniProtKB-SubCell"/>
</dbReference>
<dbReference type="PANTHER" id="PTHR12234">
    <property type="entry name" value="FORMIMINOTRANSFERASE-CYCLODEAMINASE"/>
    <property type="match status" value="1"/>
</dbReference>
<evidence type="ECO:0000256" key="7">
    <source>
        <dbReference type="ARBA" id="ARBA00022954"/>
    </source>
</evidence>
<accession>A0A1H2VKZ4</accession>
<sequence>MAKKLVEFVPNFSEGRDKEKVEKIVDEARKIKGLKILDYSSDADHNRSVVTIIGSPEAVTEAAINMAKVAIQLIDMRTHHGAHPRFGAVDVVPFTPVMGVTMDECVAIANAVGKAYGEMGIPVYLYEDACTKEARRNLAAVRKGQYEGFFEKIKDPEWKPDYGPVVMNEKSGCSAVGARVPLVAFNVNLDCSDKAVADAIAKKVRNIGGGLHYVKAMGVKLEERNQVQVSMNLVNYEKSAVYQAFEMIKMEARRYGVNVVGSEVIGTVPMKALLMAAEYYLQIENFNLDEILEKRLLELEE</sequence>
<evidence type="ECO:0000259" key="8">
    <source>
        <dbReference type="SMART" id="SM01221"/>
    </source>
</evidence>
<dbReference type="GO" id="GO:0005542">
    <property type="term" value="F:folic acid binding"/>
    <property type="evidence" value="ECO:0007669"/>
    <property type="project" value="UniProtKB-KW"/>
</dbReference>
<dbReference type="GO" id="GO:0019556">
    <property type="term" value="P:L-histidine catabolic process to glutamate and formamide"/>
    <property type="evidence" value="ECO:0007669"/>
    <property type="project" value="UniProtKB-UniPathway"/>
</dbReference>
<evidence type="ECO:0000256" key="4">
    <source>
        <dbReference type="ARBA" id="ARBA00022490"/>
    </source>
</evidence>
<dbReference type="Gene3D" id="3.30.990.10">
    <property type="entry name" value="Formiminotransferase, N-terminal subdomain"/>
    <property type="match status" value="1"/>
</dbReference>
<dbReference type="SUPFAM" id="SSF55116">
    <property type="entry name" value="Formiminotransferase domain of formiminotransferase-cyclodeaminase"/>
    <property type="match status" value="2"/>
</dbReference>
<dbReference type="Pfam" id="PF07837">
    <property type="entry name" value="FTCD_N"/>
    <property type="match status" value="1"/>
</dbReference>
<dbReference type="EMBL" id="FNOP01000004">
    <property type="protein sequence ID" value="SDW68983.1"/>
    <property type="molecule type" value="Genomic_DNA"/>
</dbReference>
<dbReference type="GO" id="GO:0019557">
    <property type="term" value="P:L-histidine catabolic process to glutamate and formate"/>
    <property type="evidence" value="ECO:0007669"/>
    <property type="project" value="UniProtKB-UniPathway"/>
</dbReference>
<evidence type="ECO:0000256" key="1">
    <source>
        <dbReference type="ARBA" id="ARBA00004496"/>
    </source>
</evidence>
<evidence type="ECO:0000256" key="2">
    <source>
        <dbReference type="ARBA" id="ARBA00005082"/>
    </source>
</evidence>
<evidence type="ECO:0000256" key="5">
    <source>
        <dbReference type="ARBA" id="ARBA00022679"/>
    </source>
</evidence>
<dbReference type="InterPro" id="IPR004227">
    <property type="entry name" value="Formiminotransferase_cat"/>
</dbReference>
<dbReference type="UniPathway" id="UPA00379">
    <property type="reaction ID" value="UER00555"/>
</dbReference>
<dbReference type="InterPro" id="IPR013802">
    <property type="entry name" value="Formiminotransferase_C"/>
</dbReference>
<comment type="pathway">
    <text evidence="2">Amino-acid degradation; L-histidine degradation into L-glutamate; L-glutamate from N-formimidoyl-L-glutamate (transferase route): step 1/1.</text>
</comment>
<dbReference type="SMART" id="SM01221">
    <property type="entry name" value="FTCD"/>
    <property type="match status" value="1"/>
</dbReference>
<evidence type="ECO:0000256" key="6">
    <source>
        <dbReference type="ARBA" id="ARBA00022808"/>
    </source>
</evidence>
<feature type="domain" description="Formiminotransferase C-terminal subdomain" evidence="8">
    <location>
        <begin position="181"/>
        <end position="295"/>
    </location>
</feature>
<comment type="subcellular location">
    <subcellularLocation>
        <location evidence="1">Cytoplasm</location>
    </subcellularLocation>
</comment>
<keyword evidence="5 10" id="KW-0808">Transferase</keyword>
<feature type="domain" description="Formiminotransferase N-terminal subdomain" evidence="9">
    <location>
        <begin position="4"/>
        <end position="180"/>
    </location>
</feature>
<dbReference type="InterPro" id="IPR037070">
    <property type="entry name" value="Formiminotransferase_C_sf"/>
</dbReference>
<keyword evidence="4" id="KW-0963">Cytoplasm</keyword>
<proteinExistence type="predicted"/>
<dbReference type="PANTHER" id="PTHR12234:SF8">
    <property type="entry name" value="FORMIMINOTRANSFERASE-CYCLODEAMINASE"/>
    <property type="match status" value="1"/>
</dbReference>
<dbReference type="AlphaFoldDB" id="A0A1H2VKZ4"/>